<dbReference type="Proteomes" id="UP000255192">
    <property type="component" value="Unassembled WGS sequence"/>
</dbReference>
<keyword evidence="1" id="KW-0808">Transferase</keyword>
<dbReference type="AlphaFoldDB" id="A0A377ZTJ4"/>
<evidence type="ECO:0000313" key="2">
    <source>
        <dbReference type="Proteomes" id="UP000255192"/>
    </source>
</evidence>
<reference evidence="1 2" key="1">
    <citation type="submission" date="2018-06" db="EMBL/GenBank/DDBJ databases">
        <authorList>
            <consortium name="Pathogen Informatics"/>
            <person name="Doyle S."/>
        </authorList>
    </citation>
    <scope>NUCLEOTIDE SEQUENCE [LARGE SCALE GENOMIC DNA]</scope>
    <source>
        <strain evidence="1 2">NCTC204</strain>
    </source>
</reference>
<name>A0A377ZTJ4_KLEPN</name>
<keyword evidence="1" id="KW-0418">Kinase</keyword>
<proteinExistence type="predicted"/>
<dbReference type="GO" id="GO:0016301">
    <property type="term" value="F:kinase activity"/>
    <property type="evidence" value="ECO:0007669"/>
    <property type="project" value="UniProtKB-KW"/>
</dbReference>
<accession>A0A377ZTJ4</accession>
<gene>
    <name evidence="1" type="ORF">NCTC204_01852</name>
</gene>
<protein>
    <submittedName>
        <fullName evidence="1">Putative 6-phosphofructokinase</fullName>
    </submittedName>
</protein>
<sequence length="55" mass="6175">MASEVVRCIQSGMKNKAIIINSSNKPIPIDLVSMKKRLVDTEGHHYKLAKQLNII</sequence>
<organism evidence="1 2">
    <name type="scientific">Klebsiella pneumoniae</name>
    <dbReference type="NCBI Taxonomy" id="573"/>
    <lineage>
        <taxon>Bacteria</taxon>
        <taxon>Pseudomonadati</taxon>
        <taxon>Pseudomonadota</taxon>
        <taxon>Gammaproteobacteria</taxon>
        <taxon>Enterobacterales</taxon>
        <taxon>Enterobacteriaceae</taxon>
        <taxon>Klebsiella/Raoultella group</taxon>
        <taxon>Klebsiella</taxon>
        <taxon>Klebsiella pneumoniae complex</taxon>
    </lineage>
</organism>
<evidence type="ECO:0000313" key="1">
    <source>
        <dbReference type="EMBL" id="STU85144.1"/>
    </source>
</evidence>
<dbReference type="EMBL" id="UGMD01000002">
    <property type="protein sequence ID" value="STU85144.1"/>
    <property type="molecule type" value="Genomic_DNA"/>
</dbReference>